<dbReference type="InterPro" id="IPR050389">
    <property type="entry name" value="LysR-type_TF"/>
</dbReference>
<dbReference type="Pfam" id="PF03466">
    <property type="entry name" value="LysR_substrate"/>
    <property type="match status" value="1"/>
</dbReference>
<evidence type="ECO:0000256" key="1">
    <source>
        <dbReference type="ARBA" id="ARBA00009437"/>
    </source>
</evidence>
<dbReference type="PANTHER" id="PTHR30118:SF15">
    <property type="entry name" value="TRANSCRIPTIONAL REGULATORY PROTEIN"/>
    <property type="match status" value="1"/>
</dbReference>
<dbReference type="SUPFAM" id="SSF46785">
    <property type="entry name" value="Winged helix' DNA-binding domain"/>
    <property type="match status" value="1"/>
</dbReference>
<dbReference type="Pfam" id="PF00126">
    <property type="entry name" value="HTH_1"/>
    <property type="match status" value="1"/>
</dbReference>
<sequence length="308" mass="34734">MILYPRLMQLDFNLLKVLYVLVEVQSTVKAAHMLHLSQPAVSKSLNKLRDYFKDDLFIRQGNQLHPTPLAQELSTLMPQLQQAFIKVLVDPLALPAAEWEGDISISAPVELLDIIALPITQCLAQITPNIRPMFRPINNDFVAQMSSGKLNIVFLHSSENHAKELFVQDVAPLSVSILCREGHPLSQKANVISEDLNPYPVFLAKSSEFDSSYLQRLMEQYELTSNIKGLFHSSLMAQQMLGHSDGYSFAFTQQQHILPGIQSVPFVVPAQYQKPIQVCIPRNMKNNSNMRWAVDQIRDCLSAHLSTV</sequence>
<gene>
    <name evidence="6" type="ORF">RGE70_08095</name>
</gene>
<evidence type="ECO:0000313" key="6">
    <source>
        <dbReference type="EMBL" id="WOT06697.1"/>
    </source>
</evidence>
<proteinExistence type="inferred from homology"/>
<dbReference type="InterPro" id="IPR005119">
    <property type="entry name" value="LysR_subst-bd"/>
</dbReference>
<dbReference type="PRINTS" id="PR00039">
    <property type="entry name" value="HTHLYSR"/>
</dbReference>
<dbReference type="PROSITE" id="PS50931">
    <property type="entry name" value="HTH_LYSR"/>
    <property type="match status" value="1"/>
</dbReference>
<evidence type="ECO:0000256" key="3">
    <source>
        <dbReference type="ARBA" id="ARBA00023125"/>
    </source>
</evidence>
<comment type="similarity">
    <text evidence="1">Belongs to the LysR transcriptional regulatory family.</text>
</comment>
<name>A0ABZ0K2B3_9GAMM</name>
<organism evidence="6 7">
    <name type="scientific">Shewanella youngdeokensis</name>
    <dbReference type="NCBI Taxonomy" id="2999068"/>
    <lineage>
        <taxon>Bacteria</taxon>
        <taxon>Pseudomonadati</taxon>
        <taxon>Pseudomonadota</taxon>
        <taxon>Gammaproteobacteria</taxon>
        <taxon>Alteromonadales</taxon>
        <taxon>Shewanellaceae</taxon>
        <taxon>Shewanella</taxon>
    </lineage>
</organism>
<reference evidence="6 7" key="1">
    <citation type="submission" date="2023-10" db="EMBL/GenBank/DDBJ databases">
        <title>Complete genome sequence of Shewanella sp. DAU334.</title>
        <authorList>
            <person name="Lee Y.-S."/>
            <person name="Jeong H.-R."/>
            <person name="Hwang E.-J."/>
            <person name="Choi Y.-L."/>
            <person name="Kim G.-D."/>
        </authorList>
    </citation>
    <scope>NUCLEOTIDE SEQUENCE [LARGE SCALE GENOMIC DNA]</scope>
    <source>
        <strain evidence="6 7">DAU334</strain>
    </source>
</reference>
<dbReference type="Proteomes" id="UP001529491">
    <property type="component" value="Chromosome"/>
</dbReference>
<dbReference type="InterPro" id="IPR036390">
    <property type="entry name" value="WH_DNA-bd_sf"/>
</dbReference>
<keyword evidence="4" id="KW-0804">Transcription</keyword>
<evidence type="ECO:0000313" key="7">
    <source>
        <dbReference type="Proteomes" id="UP001529491"/>
    </source>
</evidence>
<dbReference type="InterPro" id="IPR000847">
    <property type="entry name" value="LysR_HTH_N"/>
</dbReference>
<dbReference type="RefSeq" id="WP_310470971.1">
    <property type="nucleotide sequence ID" value="NZ_CP136522.1"/>
</dbReference>
<dbReference type="InterPro" id="IPR036388">
    <property type="entry name" value="WH-like_DNA-bd_sf"/>
</dbReference>
<dbReference type="Gene3D" id="1.10.10.10">
    <property type="entry name" value="Winged helix-like DNA-binding domain superfamily/Winged helix DNA-binding domain"/>
    <property type="match status" value="1"/>
</dbReference>
<keyword evidence="3" id="KW-0238">DNA-binding</keyword>
<protein>
    <submittedName>
        <fullName evidence="6">LysR family transcriptional regulator</fullName>
    </submittedName>
</protein>
<evidence type="ECO:0000256" key="4">
    <source>
        <dbReference type="ARBA" id="ARBA00023163"/>
    </source>
</evidence>
<accession>A0ABZ0K2B3</accession>
<dbReference type="SUPFAM" id="SSF53850">
    <property type="entry name" value="Periplasmic binding protein-like II"/>
    <property type="match status" value="1"/>
</dbReference>
<keyword evidence="7" id="KW-1185">Reference proteome</keyword>
<evidence type="ECO:0000256" key="2">
    <source>
        <dbReference type="ARBA" id="ARBA00023015"/>
    </source>
</evidence>
<dbReference type="Gene3D" id="3.40.190.10">
    <property type="entry name" value="Periplasmic binding protein-like II"/>
    <property type="match status" value="2"/>
</dbReference>
<dbReference type="PANTHER" id="PTHR30118">
    <property type="entry name" value="HTH-TYPE TRANSCRIPTIONAL REGULATOR LEUO-RELATED"/>
    <property type="match status" value="1"/>
</dbReference>
<feature type="domain" description="HTH lysR-type" evidence="5">
    <location>
        <begin position="10"/>
        <end position="67"/>
    </location>
</feature>
<dbReference type="EMBL" id="CP136522">
    <property type="protein sequence ID" value="WOT06697.1"/>
    <property type="molecule type" value="Genomic_DNA"/>
</dbReference>
<keyword evidence="2" id="KW-0805">Transcription regulation</keyword>
<evidence type="ECO:0000259" key="5">
    <source>
        <dbReference type="PROSITE" id="PS50931"/>
    </source>
</evidence>